<organism evidence="1 2">
    <name type="scientific">Fimbriiglobus ruber</name>
    <dbReference type="NCBI Taxonomy" id="1908690"/>
    <lineage>
        <taxon>Bacteria</taxon>
        <taxon>Pseudomonadati</taxon>
        <taxon>Planctomycetota</taxon>
        <taxon>Planctomycetia</taxon>
        <taxon>Gemmatales</taxon>
        <taxon>Gemmataceae</taxon>
        <taxon>Fimbriiglobus</taxon>
    </lineage>
</organism>
<evidence type="ECO:0000313" key="2">
    <source>
        <dbReference type="Proteomes" id="UP000214646"/>
    </source>
</evidence>
<proteinExistence type="predicted"/>
<reference evidence="2" key="1">
    <citation type="submission" date="2017-06" db="EMBL/GenBank/DDBJ databases">
        <title>Genome analysis of Fimbriiglobus ruber SP5, the first member of the order Planctomycetales with confirmed chitinolytic capability.</title>
        <authorList>
            <person name="Ravin N.V."/>
            <person name="Rakitin A.L."/>
            <person name="Ivanova A.A."/>
            <person name="Beletsky A.V."/>
            <person name="Kulichevskaya I.S."/>
            <person name="Mardanov A.V."/>
            <person name="Dedysh S.N."/>
        </authorList>
    </citation>
    <scope>NUCLEOTIDE SEQUENCE [LARGE SCALE GENOMIC DNA]</scope>
    <source>
        <strain evidence="2">SP5</strain>
    </source>
</reference>
<gene>
    <name evidence="1" type="ORF">FRUB_05831</name>
</gene>
<protein>
    <submittedName>
        <fullName evidence="1">Uncharacterized protein</fullName>
    </submittedName>
</protein>
<accession>A0A225DEG2</accession>
<dbReference type="Proteomes" id="UP000214646">
    <property type="component" value="Unassembled WGS sequence"/>
</dbReference>
<sequence length="136" mass="15201">MTTPTIECDVHFDRRGRGGRKVLAAGSAPPASPGRVPRVSRLMALAIRFDGLVRDGAVGSYAELARLGQVTRARVTQIMNLLYLAPDVQEAILFLPRIERGRDRIVLRDLQPVAAVLDWREQRERWNALSRHPGHS</sequence>
<dbReference type="AlphaFoldDB" id="A0A225DEG2"/>
<keyword evidence="2" id="KW-1185">Reference proteome</keyword>
<evidence type="ECO:0000313" key="1">
    <source>
        <dbReference type="EMBL" id="OWK39941.1"/>
    </source>
</evidence>
<dbReference type="EMBL" id="NIDE01000009">
    <property type="protein sequence ID" value="OWK39941.1"/>
    <property type="molecule type" value="Genomic_DNA"/>
</dbReference>
<dbReference type="RefSeq" id="WP_088256758.1">
    <property type="nucleotide sequence ID" value="NZ_NIDE01000009.1"/>
</dbReference>
<name>A0A225DEG2_9BACT</name>
<dbReference type="OrthoDB" id="285475at2"/>
<comment type="caution">
    <text evidence="1">The sequence shown here is derived from an EMBL/GenBank/DDBJ whole genome shotgun (WGS) entry which is preliminary data.</text>
</comment>